<dbReference type="GO" id="GO:0043200">
    <property type="term" value="P:response to amino acid"/>
    <property type="evidence" value="ECO:0007669"/>
    <property type="project" value="TreeGrafter"/>
</dbReference>
<evidence type="ECO:0000256" key="1">
    <source>
        <dbReference type="ARBA" id="ARBA00023015"/>
    </source>
</evidence>
<dbReference type="InterPro" id="IPR011991">
    <property type="entry name" value="ArsR-like_HTH"/>
</dbReference>
<dbReference type="GO" id="GO:0006355">
    <property type="term" value="P:regulation of DNA-templated transcription"/>
    <property type="evidence" value="ECO:0007669"/>
    <property type="project" value="UniProtKB-ARBA"/>
</dbReference>
<evidence type="ECO:0000313" key="5">
    <source>
        <dbReference type="EMBL" id="KAB1854542.1"/>
    </source>
</evidence>
<keyword evidence="1" id="KW-0805">Transcription regulation</keyword>
<dbReference type="GO" id="GO:0005829">
    <property type="term" value="C:cytosol"/>
    <property type="evidence" value="ECO:0007669"/>
    <property type="project" value="TreeGrafter"/>
</dbReference>
<dbReference type="InterPro" id="IPR011008">
    <property type="entry name" value="Dimeric_a/b-barrel"/>
</dbReference>
<dbReference type="SMART" id="SM00344">
    <property type="entry name" value="HTH_ASNC"/>
    <property type="match status" value="1"/>
</dbReference>
<evidence type="ECO:0000259" key="4">
    <source>
        <dbReference type="PROSITE" id="PS50956"/>
    </source>
</evidence>
<dbReference type="AlphaFoldDB" id="A0A5N4WDM0"/>
<dbReference type="InterPro" id="IPR036388">
    <property type="entry name" value="WH-like_DNA-bd_sf"/>
</dbReference>
<sequence>MSDELDDYDRKIIQQLQQNGRLTNQELAELIGLSASQCSRRRATLEQKKIITGYYAQIALKADPSPITGMIEVSIRNHYDDGFEKFLEFILDEPRIRDAYKLTGTSDFLLKVAVKNLDEMSQLISKISSHQFQINDITTSIVLEKLKENSIVLSNPATNTEAL</sequence>
<keyword evidence="3" id="KW-0804">Transcription</keyword>
<dbReference type="PRINTS" id="PR00033">
    <property type="entry name" value="HTHASNC"/>
</dbReference>
<reference evidence="5 6" key="1">
    <citation type="submission" date="2019-09" db="EMBL/GenBank/DDBJ databases">
        <title>Draft genome sequence of Acinetobacter tandoii W4-4-4 isolated from environmental water sample.</title>
        <authorList>
            <person name="Wee S.K."/>
            <person name="Yan B."/>
            <person name="Mustaffa S.B."/>
            <person name="Yap E.P.H."/>
        </authorList>
    </citation>
    <scope>NUCLEOTIDE SEQUENCE [LARGE SCALE GENOMIC DNA]</scope>
    <source>
        <strain evidence="5 6">W4-4-4</strain>
    </source>
</reference>
<dbReference type="Pfam" id="PF13412">
    <property type="entry name" value="HTH_24"/>
    <property type="match status" value="1"/>
</dbReference>
<dbReference type="InterPro" id="IPR019888">
    <property type="entry name" value="Tscrpt_reg_AsnC-like"/>
</dbReference>
<dbReference type="PROSITE" id="PS50956">
    <property type="entry name" value="HTH_ASNC_2"/>
    <property type="match status" value="1"/>
</dbReference>
<name>A0A5N4WDM0_9GAMM</name>
<dbReference type="PANTHER" id="PTHR30154">
    <property type="entry name" value="LEUCINE-RESPONSIVE REGULATORY PROTEIN"/>
    <property type="match status" value="1"/>
</dbReference>
<dbReference type="CDD" id="cd00090">
    <property type="entry name" value="HTH_ARSR"/>
    <property type="match status" value="1"/>
</dbReference>
<dbReference type="SUPFAM" id="SSF46785">
    <property type="entry name" value="Winged helix' DNA-binding domain"/>
    <property type="match status" value="1"/>
</dbReference>
<dbReference type="PANTHER" id="PTHR30154:SF46">
    <property type="entry name" value="TRANSCRIPTIONAL REGULATORY PROTEIN"/>
    <property type="match status" value="1"/>
</dbReference>
<dbReference type="EMBL" id="VXLD01000006">
    <property type="protein sequence ID" value="KAB1854542.1"/>
    <property type="molecule type" value="Genomic_DNA"/>
</dbReference>
<feature type="domain" description="HTH asnC-type" evidence="4">
    <location>
        <begin position="5"/>
        <end position="84"/>
    </location>
</feature>
<evidence type="ECO:0000256" key="3">
    <source>
        <dbReference type="ARBA" id="ARBA00023163"/>
    </source>
</evidence>
<dbReference type="RefSeq" id="WP_016166174.1">
    <property type="nucleotide sequence ID" value="NZ_BBNK01000006.1"/>
</dbReference>
<proteinExistence type="predicted"/>
<organism evidence="5 6">
    <name type="scientific">Acinetobacter tandoii</name>
    <dbReference type="NCBI Taxonomy" id="202954"/>
    <lineage>
        <taxon>Bacteria</taxon>
        <taxon>Pseudomonadati</taxon>
        <taxon>Pseudomonadota</taxon>
        <taxon>Gammaproteobacteria</taxon>
        <taxon>Moraxellales</taxon>
        <taxon>Moraxellaceae</taxon>
        <taxon>Acinetobacter</taxon>
    </lineage>
</organism>
<evidence type="ECO:0000256" key="2">
    <source>
        <dbReference type="ARBA" id="ARBA00023125"/>
    </source>
</evidence>
<dbReference type="GO" id="GO:0043565">
    <property type="term" value="F:sequence-specific DNA binding"/>
    <property type="evidence" value="ECO:0007669"/>
    <property type="project" value="InterPro"/>
</dbReference>
<dbReference type="Pfam" id="PF01037">
    <property type="entry name" value="AsnC_trans_reg"/>
    <property type="match status" value="1"/>
</dbReference>
<dbReference type="Gene3D" id="3.30.70.920">
    <property type="match status" value="1"/>
</dbReference>
<comment type="caution">
    <text evidence="5">The sequence shown here is derived from an EMBL/GenBank/DDBJ whole genome shotgun (WGS) entry which is preliminary data.</text>
</comment>
<dbReference type="InterPro" id="IPR019887">
    <property type="entry name" value="Tscrpt_reg_AsnC/Lrp_C"/>
</dbReference>
<dbReference type="InterPro" id="IPR036390">
    <property type="entry name" value="WH_DNA-bd_sf"/>
</dbReference>
<dbReference type="SUPFAM" id="SSF54909">
    <property type="entry name" value="Dimeric alpha+beta barrel"/>
    <property type="match status" value="1"/>
</dbReference>
<evidence type="ECO:0000313" key="6">
    <source>
        <dbReference type="Proteomes" id="UP000325788"/>
    </source>
</evidence>
<dbReference type="InterPro" id="IPR000485">
    <property type="entry name" value="AsnC-type_HTH_dom"/>
</dbReference>
<keyword evidence="2" id="KW-0238">DNA-binding</keyword>
<protein>
    <submittedName>
        <fullName evidence="5">Lrp/AsnC family transcriptional regulator</fullName>
    </submittedName>
</protein>
<dbReference type="Gene3D" id="1.10.10.10">
    <property type="entry name" value="Winged helix-like DNA-binding domain superfamily/Winged helix DNA-binding domain"/>
    <property type="match status" value="1"/>
</dbReference>
<accession>A0A5N4WDM0</accession>
<gene>
    <name evidence="5" type="ORF">F4W09_10625</name>
</gene>
<dbReference type="Proteomes" id="UP000325788">
    <property type="component" value="Unassembled WGS sequence"/>
</dbReference>